<proteinExistence type="predicted"/>
<dbReference type="AlphaFoldDB" id="A0A2K3MIK5"/>
<reference evidence="1 2" key="1">
    <citation type="journal article" date="2014" name="Am. J. Bot.">
        <title>Genome assembly and annotation for red clover (Trifolium pratense; Fabaceae).</title>
        <authorList>
            <person name="Istvanek J."/>
            <person name="Jaros M."/>
            <person name="Krenek A."/>
            <person name="Repkova J."/>
        </authorList>
    </citation>
    <scope>NUCLEOTIDE SEQUENCE [LARGE SCALE GENOMIC DNA]</scope>
    <source>
        <strain evidence="2">cv. Tatra</strain>
        <tissue evidence="1">Young leaves</tissue>
    </source>
</reference>
<dbReference type="Proteomes" id="UP000236291">
    <property type="component" value="Unassembled WGS sequence"/>
</dbReference>
<reference evidence="1 2" key="2">
    <citation type="journal article" date="2017" name="Front. Plant Sci.">
        <title>Gene Classification and Mining of Molecular Markers Useful in Red Clover (Trifolium pratense) Breeding.</title>
        <authorList>
            <person name="Istvanek J."/>
            <person name="Dluhosova J."/>
            <person name="Dluhos P."/>
            <person name="Patkova L."/>
            <person name="Nedelnik J."/>
            <person name="Repkova J."/>
        </authorList>
    </citation>
    <scope>NUCLEOTIDE SEQUENCE [LARGE SCALE GENOMIC DNA]</scope>
    <source>
        <strain evidence="2">cv. Tatra</strain>
        <tissue evidence="1">Young leaves</tissue>
    </source>
</reference>
<comment type="caution">
    <text evidence="1">The sequence shown here is derived from an EMBL/GenBank/DDBJ whole genome shotgun (WGS) entry which is preliminary data.</text>
</comment>
<name>A0A2K3MIK5_TRIPR</name>
<protein>
    <submittedName>
        <fullName evidence="1">Uncharacterized protein</fullName>
    </submittedName>
</protein>
<evidence type="ECO:0000313" key="2">
    <source>
        <dbReference type="Proteomes" id="UP000236291"/>
    </source>
</evidence>
<gene>
    <name evidence="1" type="ORF">L195_g046719</name>
</gene>
<sequence>MQMSQTFIYHDYDDDNAYVLMIMLSDCQSGKWNKTDLKMFAPKTIKNFTSTQKMLNLRSYNLQMMKSSELLKVLALSNSDDRLEICEDSLLQVNSSTNEEKDLSSLIRTATHILSVHY</sequence>
<accession>A0A2K3MIK5</accession>
<organism evidence="1 2">
    <name type="scientific">Trifolium pratense</name>
    <name type="common">Red clover</name>
    <dbReference type="NCBI Taxonomy" id="57577"/>
    <lineage>
        <taxon>Eukaryota</taxon>
        <taxon>Viridiplantae</taxon>
        <taxon>Streptophyta</taxon>
        <taxon>Embryophyta</taxon>
        <taxon>Tracheophyta</taxon>
        <taxon>Spermatophyta</taxon>
        <taxon>Magnoliopsida</taxon>
        <taxon>eudicotyledons</taxon>
        <taxon>Gunneridae</taxon>
        <taxon>Pentapetalae</taxon>
        <taxon>rosids</taxon>
        <taxon>fabids</taxon>
        <taxon>Fabales</taxon>
        <taxon>Fabaceae</taxon>
        <taxon>Papilionoideae</taxon>
        <taxon>50 kb inversion clade</taxon>
        <taxon>NPAAA clade</taxon>
        <taxon>Hologalegina</taxon>
        <taxon>IRL clade</taxon>
        <taxon>Trifolieae</taxon>
        <taxon>Trifolium</taxon>
    </lineage>
</organism>
<evidence type="ECO:0000313" key="1">
    <source>
        <dbReference type="EMBL" id="PNX90594.1"/>
    </source>
</evidence>
<dbReference type="EMBL" id="ASHM01063339">
    <property type="protein sequence ID" value="PNX90594.1"/>
    <property type="molecule type" value="Genomic_DNA"/>
</dbReference>